<gene>
    <name evidence="1" type="primary">Acey_s0286.g1384</name>
    <name evidence="1" type="ORF">Y032_0286g1384</name>
</gene>
<organism evidence="1 2">
    <name type="scientific">Ancylostoma ceylanicum</name>
    <dbReference type="NCBI Taxonomy" id="53326"/>
    <lineage>
        <taxon>Eukaryota</taxon>
        <taxon>Metazoa</taxon>
        <taxon>Ecdysozoa</taxon>
        <taxon>Nematoda</taxon>
        <taxon>Chromadorea</taxon>
        <taxon>Rhabditida</taxon>
        <taxon>Rhabditina</taxon>
        <taxon>Rhabditomorpha</taxon>
        <taxon>Strongyloidea</taxon>
        <taxon>Ancylostomatidae</taxon>
        <taxon>Ancylostomatinae</taxon>
        <taxon>Ancylostoma</taxon>
    </lineage>
</organism>
<dbReference type="SUPFAM" id="SSF81296">
    <property type="entry name" value="E set domains"/>
    <property type="match status" value="1"/>
</dbReference>
<comment type="caution">
    <text evidence="1">The sequence shown here is derived from an EMBL/GenBank/DDBJ whole genome shotgun (WGS) entry which is preliminary data.</text>
</comment>
<evidence type="ECO:0008006" key="3">
    <source>
        <dbReference type="Google" id="ProtNLM"/>
    </source>
</evidence>
<keyword evidence="2" id="KW-1185">Reference proteome</keyword>
<reference evidence="2" key="1">
    <citation type="journal article" date="2015" name="Nat. Genet.">
        <title>The genome and transcriptome of the zoonotic hookworm Ancylostoma ceylanicum identify infection-specific gene families.</title>
        <authorList>
            <person name="Schwarz E.M."/>
            <person name="Hu Y."/>
            <person name="Antoshechkin I."/>
            <person name="Miller M.M."/>
            <person name="Sternberg P.W."/>
            <person name="Aroian R.V."/>
        </authorList>
    </citation>
    <scope>NUCLEOTIDE SEQUENCE</scope>
    <source>
        <strain evidence="2">HY135</strain>
    </source>
</reference>
<dbReference type="AlphaFoldDB" id="A0A016S5Y4"/>
<proteinExistence type="predicted"/>
<evidence type="ECO:0000313" key="1">
    <source>
        <dbReference type="EMBL" id="EYB86028.1"/>
    </source>
</evidence>
<name>A0A016S5Y4_9BILA</name>
<dbReference type="OrthoDB" id="5856944at2759"/>
<dbReference type="Proteomes" id="UP000024635">
    <property type="component" value="Unassembled WGS sequence"/>
</dbReference>
<dbReference type="InterPro" id="IPR014756">
    <property type="entry name" value="Ig_E-set"/>
</dbReference>
<dbReference type="PANTHER" id="PTHR35573:SF4">
    <property type="entry name" value="ML DOMAIN-CONTAINING PROTEIN"/>
    <property type="match status" value="1"/>
</dbReference>
<protein>
    <recommendedName>
        <fullName evidence="3">MD-2-related lipid-recognition domain-containing protein</fullName>
    </recommendedName>
</protein>
<dbReference type="PANTHER" id="PTHR35573">
    <property type="entry name" value="PROTEIN CBG22129"/>
    <property type="match status" value="1"/>
</dbReference>
<evidence type="ECO:0000313" key="2">
    <source>
        <dbReference type="Proteomes" id="UP000024635"/>
    </source>
</evidence>
<sequence length="209" mass="23485">MQSRQLRMQRDMSMPSSPLNHFVCFLYKLIWMQNLLIPILLVISPALACNIQWPNGTDVTFNWWQCNSGPVQFYNATPSDVNGNYEYPIHLGKPLVVSMDMLNPKNVYTNPNLLASVNLWSWGTSLGGCSWSSIPTLGLLKDLNACESGVPCPVQTGRQWLSATVDFSKFQAIINMLKDNAPYQLQLTLHDKKSGDTSCLMAQARAYIH</sequence>
<accession>A0A016S5Y4</accession>
<dbReference type="EMBL" id="JARK01001622">
    <property type="protein sequence ID" value="EYB86028.1"/>
    <property type="molecule type" value="Genomic_DNA"/>
</dbReference>